<evidence type="ECO:0000256" key="4">
    <source>
        <dbReference type="ARBA" id="ARBA00023136"/>
    </source>
</evidence>
<evidence type="ECO:0000256" key="1">
    <source>
        <dbReference type="ARBA" id="ARBA00004127"/>
    </source>
</evidence>
<evidence type="ECO:0000256" key="2">
    <source>
        <dbReference type="ARBA" id="ARBA00022692"/>
    </source>
</evidence>
<dbReference type="EMBL" id="JBHSMQ010000001">
    <property type="protein sequence ID" value="MFC5453539.1"/>
    <property type="molecule type" value="Genomic_DNA"/>
</dbReference>
<keyword evidence="3" id="KW-1133">Transmembrane helix</keyword>
<keyword evidence="7" id="KW-1185">Reference proteome</keyword>
<gene>
    <name evidence="6" type="ORF">ACFQDI_01620</name>
</gene>
<dbReference type="Proteomes" id="UP001596052">
    <property type="component" value="Unassembled WGS sequence"/>
</dbReference>
<evidence type="ECO:0000256" key="3">
    <source>
        <dbReference type="ARBA" id="ARBA00022989"/>
    </source>
</evidence>
<dbReference type="RefSeq" id="WP_377162712.1">
    <property type="nucleotide sequence ID" value="NZ_JBHSMQ010000001.1"/>
</dbReference>
<evidence type="ECO:0000313" key="6">
    <source>
        <dbReference type="EMBL" id="MFC5453539.1"/>
    </source>
</evidence>
<comment type="subcellular location">
    <subcellularLocation>
        <location evidence="1">Endomembrane system</location>
        <topology evidence="1">Multi-pass membrane protein</topology>
    </subcellularLocation>
</comment>
<comment type="caution">
    <text evidence="6">The sequence shown here is derived from an EMBL/GenBank/DDBJ whole genome shotgun (WGS) entry which is preliminary data.</text>
</comment>
<protein>
    <submittedName>
        <fullName evidence="6">YkvA family protein</fullName>
    </submittedName>
</protein>
<keyword evidence="2" id="KW-0812">Transmembrane</keyword>
<feature type="domain" description="DUF1232" evidence="5">
    <location>
        <begin position="60"/>
        <end position="95"/>
    </location>
</feature>
<reference evidence="7" key="1">
    <citation type="journal article" date="2019" name="Int. J. Syst. Evol. Microbiol.">
        <title>The Global Catalogue of Microorganisms (GCM) 10K type strain sequencing project: providing services to taxonomists for standard genome sequencing and annotation.</title>
        <authorList>
            <consortium name="The Broad Institute Genomics Platform"/>
            <consortium name="The Broad Institute Genome Sequencing Center for Infectious Disease"/>
            <person name="Wu L."/>
            <person name="Ma J."/>
        </authorList>
    </citation>
    <scope>NUCLEOTIDE SEQUENCE [LARGE SCALE GENOMIC DNA]</scope>
    <source>
        <strain evidence="7">CGMCC 4.1469</strain>
    </source>
</reference>
<dbReference type="InterPro" id="IPR010652">
    <property type="entry name" value="DUF1232"/>
</dbReference>
<evidence type="ECO:0000259" key="5">
    <source>
        <dbReference type="Pfam" id="PF06803"/>
    </source>
</evidence>
<evidence type="ECO:0000313" key="7">
    <source>
        <dbReference type="Proteomes" id="UP001596052"/>
    </source>
</evidence>
<organism evidence="6 7">
    <name type="scientific">Prosthecobacter fluviatilis</name>
    <dbReference type="NCBI Taxonomy" id="445931"/>
    <lineage>
        <taxon>Bacteria</taxon>
        <taxon>Pseudomonadati</taxon>
        <taxon>Verrucomicrobiota</taxon>
        <taxon>Verrucomicrobiia</taxon>
        <taxon>Verrucomicrobiales</taxon>
        <taxon>Verrucomicrobiaceae</taxon>
        <taxon>Prosthecobacter</taxon>
    </lineage>
</organism>
<keyword evidence="4" id="KW-0472">Membrane</keyword>
<sequence length="123" mass="13776">MSTPSNGDHDLDIAKVNQRAQEIEHKLPRLKKVFGHAKVMLSMVKDYWTGAYREIPYWAISAVSLALLYVLNPADVIPDFIVGVGYLDDATIVAFCLKLVERELERYQEWQAAQAKAGKVVAG</sequence>
<proteinExistence type="predicted"/>
<dbReference type="Pfam" id="PF06803">
    <property type="entry name" value="DUF1232"/>
    <property type="match status" value="1"/>
</dbReference>
<accession>A0ABW0KJR9</accession>
<name>A0ABW0KJR9_9BACT</name>